<feature type="domain" description="Vitellogenin" evidence="4">
    <location>
        <begin position="28"/>
        <end position="654"/>
    </location>
</feature>
<name>A0A8D8VUB5_9HEMI</name>
<keyword evidence="1 3" id="KW-0732">Signal</keyword>
<evidence type="ECO:0000256" key="2">
    <source>
        <dbReference type="PROSITE-ProRule" id="PRU00557"/>
    </source>
</evidence>
<feature type="domain" description="VWFD" evidence="5">
    <location>
        <begin position="1178"/>
        <end position="1346"/>
    </location>
</feature>
<comment type="caution">
    <text evidence="2">Lacks conserved residue(s) required for the propagation of feature annotation.</text>
</comment>
<proteinExistence type="predicted"/>
<dbReference type="EMBL" id="HBUF01245607">
    <property type="protein sequence ID" value="CAG6678318.1"/>
    <property type="molecule type" value="Transcribed_RNA"/>
</dbReference>
<dbReference type="InterPro" id="IPR001846">
    <property type="entry name" value="VWF_type-D"/>
</dbReference>
<dbReference type="EMBL" id="HBUF01245605">
    <property type="protein sequence ID" value="CAG6678310.1"/>
    <property type="molecule type" value="Transcribed_RNA"/>
</dbReference>
<dbReference type="GO" id="GO:0005319">
    <property type="term" value="F:lipid transporter activity"/>
    <property type="evidence" value="ECO:0007669"/>
    <property type="project" value="InterPro"/>
</dbReference>
<sequence>MKDRKSKWILIVPMMLLILHKSTANQLFPNDRTLVFDWRVEFNTGAMLPSKMVSEWHMNSKIIIQTYNSITQMQIVNVSGSYNIDDASLLYKPFRINYTGGYITDLYIAPDDLPWSANMKRALSSIFQVNLDLLKVKSLVSTGREETVYGNCAIDYVVRDSDDEKLSLHKTVNLQSCVNLPVNHWQNSPKYDCPSSFIDGSLALSERTMNFSLTDPVIIQNITASGIIEFQPFQAQAEVHHIYIKQFLTLDSSNSKEKPSPAIADVSNSIRTNILYEYLSDVDPIYGYKPSGDGIVVEKVQALLSEICDSLEWEIGIKGLDNETALQVLDLMWWLEASDWEILYNNITLGTSYSQETIQHLFWDLLPQIGSNSSVIFIKDLVTTGKVKGFLAHRLLSTFPFYLRHPTVQLLDQCEELLRLKKAGDEPIDEETKHAAILSFATLVYKTCSVKCSIDVVDKYTKFFLDRLTETSDYTHQMVYVHAISNMRLPKVLQFFAPHIANTSLSRHYRLLLLWATMPAIDQNPEQATEIFWPILLNKTESLELRALSTLVLLTSAPNTARLSAIHSVMVKEESQQLYNFYYTTLQSLAKTMMPCYSKINKVVSYFVRFVPPRTHHWATGNYLLDYEDPVRGYGGLLQLLLLASEKTGLPNIVHFTAEQHSLGVTSSRSVYLKLEGINYKSLWEKFFGNGEATIVKEPLLKEFIKNLNLQHPKHKKENVHLEIFIKHDDHVIYCDYVNETSFEKIVASIQKMSRVYLEFSVNYQSLQYPQRILTTQPTDIGTPALLTVTTSALLSARGSIQQKNDDDFEDKARVLRNIELDVRYSINSITSLRTYNPLTNIWHGADRSRSLHARIPISTQLVLHYFRSYYRITSKRHKYFKAGSRLGVVWHSTTHVVPNGLATAENHKTEDDWSVESRDLGARLGTLVFDCQDDARIADSLVIVKQAFQTHNKNYHMVLGGVPIIGLFSLMNYFTFLPPGGSCGVVFSLSPLQVEQSILVEGSTVSVSMNQNNETVWELNSFIKRLKDGDRELSLKFRHSPKELVTVGANNTWRLIRLEGSLLMPSRKSGILKPPNAVRSQSLISWGTAVNPSSMEFGIAPDSKAEWPTDCSSNIPKCLQATSHFATKQKATLQYSNLPNWLKMAVRSVFWDFVKSEGNSTSLQFSFPAKLPWTTKGVCAANSKYLLTIDNATVDTYDLKSDCYTILLADCSSLSQFALGIKKNSNFKDLIDLKLLHGTNQITNLSISANSSLTINGYLVQLSDDYITYPVNAKDNEHIFKMKKWQETMIEVDVGKSGIVIQYYGHSVVIMVDGILKGATCGLCGDFNGEVSNELDNSVVKCGDM</sequence>
<dbReference type="PROSITE" id="PS51233">
    <property type="entry name" value="VWFD"/>
    <property type="match status" value="1"/>
</dbReference>
<dbReference type="EMBL" id="HBUF01521447">
    <property type="protein sequence ID" value="CAG6749015.1"/>
    <property type="molecule type" value="Transcribed_RNA"/>
</dbReference>
<accession>A0A8D8VUB5</accession>
<dbReference type="GO" id="GO:0045735">
    <property type="term" value="F:nutrient reservoir activity"/>
    <property type="evidence" value="ECO:0007669"/>
    <property type="project" value="UniProtKB-KW"/>
</dbReference>
<dbReference type="InterPro" id="IPR011030">
    <property type="entry name" value="Lipovitellin_superhlx_dom"/>
</dbReference>
<dbReference type="InterPro" id="IPR015819">
    <property type="entry name" value="Lipid_transp_b-sht_shell"/>
</dbReference>
<dbReference type="Gene3D" id="1.25.10.20">
    <property type="entry name" value="Vitellinogen, superhelical"/>
    <property type="match status" value="1"/>
</dbReference>
<dbReference type="EMBL" id="HBUF01245606">
    <property type="protein sequence ID" value="CAG6678314.1"/>
    <property type="molecule type" value="Transcribed_RNA"/>
</dbReference>
<dbReference type="EMBL" id="HBUF01092421">
    <property type="protein sequence ID" value="CAG6636033.1"/>
    <property type="molecule type" value="Transcribed_RNA"/>
</dbReference>
<dbReference type="EMBL" id="HBUF01521448">
    <property type="protein sequence ID" value="CAG6749017.1"/>
    <property type="molecule type" value="Transcribed_RNA"/>
</dbReference>
<dbReference type="InterPro" id="IPR050733">
    <property type="entry name" value="Vitellogenin/Apolipophorin"/>
</dbReference>
<evidence type="ECO:0000313" key="6">
    <source>
        <dbReference type="EMBL" id="CAG6636032.1"/>
    </source>
</evidence>
<feature type="chain" id="PRO_5036262323" evidence="3">
    <location>
        <begin position="25"/>
        <end position="1346"/>
    </location>
</feature>
<dbReference type="Pfam" id="PF09172">
    <property type="entry name" value="Vit_open_b-sht"/>
    <property type="match status" value="1"/>
</dbReference>
<dbReference type="PANTHER" id="PTHR23345">
    <property type="entry name" value="VITELLOGENIN-RELATED"/>
    <property type="match status" value="1"/>
</dbReference>
<dbReference type="InterPro" id="IPR015255">
    <property type="entry name" value="Vitellinogen_open_b-sht"/>
</dbReference>
<dbReference type="EMBL" id="HBUF01092419">
    <property type="protein sequence ID" value="CAG6636030.1"/>
    <property type="molecule type" value="Transcribed_RNA"/>
</dbReference>
<dbReference type="EMBL" id="HBUF01521449">
    <property type="protein sequence ID" value="CAG6749019.1"/>
    <property type="molecule type" value="Transcribed_RNA"/>
</dbReference>
<dbReference type="EMBL" id="HBUF01092422">
    <property type="protein sequence ID" value="CAG6636035.1"/>
    <property type="molecule type" value="Transcribed_RNA"/>
</dbReference>
<organism evidence="6">
    <name type="scientific">Cacopsylla melanoneura</name>
    <dbReference type="NCBI Taxonomy" id="428564"/>
    <lineage>
        <taxon>Eukaryota</taxon>
        <taxon>Metazoa</taxon>
        <taxon>Ecdysozoa</taxon>
        <taxon>Arthropoda</taxon>
        <taxon>Hexapoda</taxon>
        <taxon>Insecta</taxon>
        <taxon>Pterygota</taxon>
        <taxon>Neoptera</taxon>
        <taxon>Paraneoptera</taxon>
        <taxon>Hemiptera</taxon>
        <taxon>Sternorrhyncha</taxon>
        <taxon>Psylloidea</taxon>
        <taxon>Psyllidae</taxon>
        <taxon>Psyllinae</taxon>
        <taxon>Cacopsylla</taxon>
    </lineage>
</organism>
<protein>
    <submittedName>
        <fullName evidence="6">Vitellogenin-A2</fullName>
    </submittedName>
</protein>
<dbReference type="PROSITE" id="PS51211">
    <property type="entry name" value="VITELLOGENIN"/>
    <property type="match status" value="1"/>
</dbReference>
<dbReference type="Gene3D" id="2.30.230.10">
    <property type="entry name" value="Lipovitellin, beta-sheet shell regions, chain A"/>
    <property type="match status" value="1"/>
</dbReference>
<dbReference type="SMART" id="SM00216">
    <property type="entry name" value="VWD"/>
    <property type="match status" value="1"/>
</dbReference>
<evidence type="ECO:0000256" key="3">
    <source>
        <dbReference type="SAM" id="SignalP"/>
    </source>
</evidence>
<dbReference type="PANTHER" id="PTHR23345:SF33">
    <property type="entry name" value="CROSSVEINLESS D"/>
    <property type="match status" value="1"/>
</dbReference>
<dbReference type="SMART" id="SM00638">
    <property type="entry name" value="LPD_N"/>
    <property type="match status" value="1"/>
</dbReference>
<dbReference type="InterPro" id="IPR001747">
    <property type="entry name" value="Vitellogenin_N"/>
</dbReference>
<dbReference type="SUPFAM" id="SSF56968">
    <property type="entry name" value="Lipovitellin-phosvitin complex, beta-sheet shell regions"/>
    <property type="match status" value="1"/>
</dbReference>
<reference evidence="6" key="1">
    <citation type="submission" date="2021-05" db="EMBL/GenBank/DDBJ databases">
        <authorList>
            <person name="Alioto T."/>
            <person name="Alioto T."/>
            <person name="Gomez Garrido J."/>
        </authorList>
    </citation>
    <scope>NUCLEOTIDE SEQUENCE</scope>
</reference>
<dbReference type="InterPro" id="IPR015816">
    <property type="entry name" value="Vitellinogen_b-sht_N"/>
</dbReference>
<dbReference type="EMBL" id="HBUF01092420">
    <property type="protein sequence ID" value="CAG6636032.1"/>
    <property type="molecule type" value="Transcribed_RNA"/>
</dbReference>
<evidence type="ECO:0000259" key="4">
    <source>
        <dbReference type="PROSITE" id="PS51211"/>
    </source>
</evidence>
<dbReference type="Pfam" id="PF00094">
    <property type="entry name" value="VWD"/>
    <property type="match status" value="1"/>
</dbReference>
<evidence type="ECO:0000259" key="5">
    <source>
        <dbReference type="PROSITE" id="PS51233"/>
    </source>
</evidence>
<evidence type="ECO:0000256" key="1">
    <source>
        <dbReference type="ARBA" id="ARBA00022729"/>
    </source>
</evidence>
<dbReference type="SMART" id="SM01169">
    <property type="entry name" value="DUF1943"/>
    <property type="match status" value="1"/>
</dbReference>
<feature type="signal peptide" evidence="3">
    <location>
        <begin position="1"/>
        <end position="24"/>
    </location>
</feature>
<dbReference type="SUPFAM" id="SSF48431">
    <property type="entry name" value="Lipovitellin-phosvitin complex, superhelical domain"/>
    <property type="match status" value="1"/>
</dbReference>
<dbReference type="Pfam" id="PF01347">
    <property type="entry name" value="Vitellogenin_N"/>
    <property type="match status" value="1"/>
</dbReference>
<dbReference type="EMBL" id="HBUF01245608">
    <property type="protein sequence ID" value="CAG6678322.1"/>
    <property type="molecule type" value="Transcribed_RNA"/>
</dbReference>